<evidence type="ECO:0000313" key="2">
    <source>
        <dbReference type="Proteomes" id="UP001140096"/>
    </source>
</evidence>
<evidence type="ECO:0000313" key="1">
    <source>
        <dbReference type="EMBL" id="KAJ2803128.1"/>
    </source>
</evidence>
<sequence>MTKPKLKPMTMTMTKPMTMTMTKPMTMTMTMTKPMTMTMTKPMTMTKHNNHNNDNTNQVLLEAIYSLRQPCEPRFSNYTKLLLPLILQGKENDKNHIIAISSWIHEAIKILDASETPAKWHVLLALSNILMTKATQYCQ</sequence>
<dbReference type="EMBL" id="JANBUP010001863">
    <property type="protein sequence ID" value="KAJ2803128.1"/>
    <property type="molecule type" value="Genomic_DNA"/>
</dbReference>
<name>A0ACC1L8Q6_9FUNG</name>
<reference evidence="1" key="1">
    <citation type="submission" date="2022-07" db="EMBL/GenBank/DDBJ databases">
        <title>Phylogenomic reconstructions and comparative analyses of Kickxellomycotina fungi.</title>
        <authorList>
            <person name="Reynolds N.K."/>
            <person name="Stajich J.E."/>
            <person name="Barry K."/>
            <person name="Grigoriev I.V."/>
            <person name="Crous P."/>
            <person name="Smith M.E."/>
        </authorList>
    </citation>
    <scope>NUCLEOTIDE SEQUENCE</scope>
    <source>
        <strain evidence="1">CBS 102833</strain>
    </source>
</reference>
<protein>
    <submittedName>
        <fullName evidence="1">Uncharacterized protein</fullName>
    </submittedName>
</protein>
<dbReference type="Proteomes" id="UP001140096">
    <property type="component" value="Unassembled WGS sequence"/>
</dbReference>
<comment type="caution">
    <text evidence="1">The sequence shown here is derived from an EMBL/GenBank/DDBJ whole genome shotgun (WGS) entry which is preliminary data.</text>
</comment>
<organism evidence="1 2">
    <name type="scientific">Coemansia furcata</name>
    <dbReference type="NCBI Taxonomy" id="417177"/>
    <lineage>
        <taxon>Eukaryota</taxon>
        <taxon>Fungi</taxon>
        <taxon>Fungi incertae sedis</taxon>
        <taxon>Zoopagomycota</taxon>
        <taxon>Kickxellomycotina</taxon>
        <taxon>Kickxellomycetes</taxon>
        <taxon>Kickxellales</taxon>
        <taxon>Kickxellaceae</taxon>
        <taxon>Coemansia</taxon>
    </lineage>
</organism>
<gene>
    <name evidence="1" type="ORF">H4S07_004535</name>
</gene>
<keyword evidence="2" id="KW-1185">Reference proteome</keyword>
<accession>A0ACC1L8Q6</accession>
<proteinExistence type="predicted"/>